<evidence type="ECO:0000256" key="1">
    <source>
        <dbReference type="SAM" id="SignalP"/>
    </source>
</evidence>
<organism evidence="2 3">
    <name type="scientific">Hydrobacter penzbergensis</name>
    <dbReference type="NCBI Taxonomy" id="1235997"/>
    <lineage>
        <taxon>Bacteria</taxon>
        <taxon>Pseudomonadati</taxon>
        <taxon>Bacteroidota</taxon>
        <taxon>Chitinophagia</taxon>
        <taxon>Chitinophagales</taxon>
        <taxon>Chitinophagaceae</taxon>
        <taxon>Hydrobacter</taxon>
    </lineage>
</organism>
<reference evidence="2 3" key="1">
    <citation type="submission" date="2016-10" db="EMBL/GenBank/DDBJ databases">
        <authorList>
            <person name="Varghese N."/>
            <person name="Submissions S."/>
        </authorList>
    </citation>
    <scope>NUCLEOTIDE SEQUENCE [LARGE SCALE GENOMIC DNA]</scope>
    <source>
        <strain evidence="2 3">DSM 25353</strain>
    </source>
</reference>
<sequence length="204" mass="22954">MINRRIHKKLITAAVITGCFFMFACENDVNEVRALGKRKPGVDEGRKIESYLSVGGHMRAKLIAPLMLSFQGDSARKAEFPKSLHVDFYNDSLVIESQLGAKYGRYLEGENKVFLKDSVVAFNIKGDTLFAKELYWDQSLGQFYTDKEVTISQRTPRQKLIGLKGIRCNQDLSNITLFDLKPGSFFIVPDSTSTAKDTSKTVIK</sequence>
<accession>A0A8X8IAW5</accession>
<comment type="caution">
    <text evidence="2">The sequence shown here is derived from an EMBL/GenBank/DDBJ whole genome shotgun (WGS) entry which is preliminary data.</text>
</comment>
<dbReference type="EMBL" id="FNNO01000004">
    <property type="protein sequence ID" value="SDW58750.1"/>
    <property type="molecule type" value="Genomic_DNA"/>
</dbReference>
<evidence type="ECO:0000313" key="2">
    <source>
        <dbReference type="EMBL" id="SDW58750.1"/>
    </source>
</evidence>
<feature type="signal peptide" evidence="1">
    <location>
        <begin position="1"/>
        <end position="24"/>
    </location>
</feature>
<evidence type="ECO:0000313" key="3">
    <source>
        <dbReference type="Proteomes" id="UP000198711"/>
    </source>
</evidence>
<keyword evidence="3" id="KW-1185">Reference proteome</keyword>
<dbReference type="Proteomes" id="UP000198711">
    <property type="component" value="Unassembled WGS sequence"/>
</dbReference>
<feature type="chain" id="PRO_5036448521" evidence="1">
    <location>
        <begin position="25"/>
        <end position="204"/>
    </location>
</feature>
<keyword evidence="1" id="KW-0732">Signal</keyword>
<dbReference type="AlphaFoldDB" id="A0A8X8IAW5"/>
<proteinExistence type="predicted"/>
<gene>
    <name evidence="2" type="ORF">SAMN05444410_10428</name>
</gene>
<name>A0A8X8IAW5_9BACT</name>
<dbReference type="RefSeq" id="WP_139173846.1">
    <property type="nucleotide sequence ID" value="NZ_FNNO01000004.1"/>
</dbReference>
<dbReference type="PROSITE" id="PS51257">
    <property type="entry name" value="PROKAR_LIPOPROTEIN"/>
    <property type="match status" value="1"/>
</dbReference>
<protein>
    <submittedName>
        <fullName evidence="2">Lipopolysaccharide-assembly, LptC-related</fullName>
    </submittedName>
</protein>